<evidence type="ECO:0000313" key="5">
    <source>
        <dbReference type="Ensembl" id="ENSMMOP00000022548.1"/>
    </source>
</evidence>
<evidence type="ECO:0000256" key="2">
    <source>
        <dbReference type="SAM" id="MobiDB-lite"/>
    </source>
</evidence>
<keyword evidence="3" id="KW-1133">Transmembrane helix</keyword>
<keyword evidence="1" id="KW-1015">Disulfide bond</keyword>
<dbReference type="PANTHER" id="PTHR46879:SF1">
    <property type="entry name" value="SUSHI DOMAIN-CONTAINING PROTEIN 3"/>
    <property type="match status" value="1"/>
</dbReference>
<dbReference type="Ensembl" id="ENSMMOT00000022918.1">
    <property type="protein sequence ID" value="ENSMMOP00000022548.1"/>
    <property type="gene ID" value="ENSMMOG00000017138.1"/>
</dbReference>
<name>A0A3Q3WVQ2_MOLML</name>
<dbReference type="InterPro" id="IPR053067">
    <property type="entry name" value="SUSD3"/>
</dbReference>
<accession>A0A3Q3WVQ2</accession>
<feature type="domain" description="Sushi" evidence="4">
    <location>
        <begin position="27"/>
        <end position="84"/>
    </location>
</feature>
<feature type="transmembrane region" description="Helical" evidence="3">
    <location>
        <begin position="97"/>
        <end position="125"/>
    </location>
</feature>
<feature type="region of interest" description="Disordered" evidence="2">
    <location>
        <begin position="1"/>
        <end position="27"/>
    </location>
</feature>
<feature type="compositionally biased region" description="Basic and acidic residues" evidence="2">
    <location>
        <begin position="133"/>
        <end position="153"/>
    </location>
</feature>
<dbReference type="GO" id="GO:0005886">
    <property type="term" value="C:plasma membrane"/>
    <property type="evidence" value="ECO:0007669"/>
    <property type="project" value="TreeGrafter"/>
</dbReference>
<reference evidence="5" key="2">
    <citation type="submission" date="2025-09" db="UniProtKB">
        <authorList>
            <consortium name="Ensembl"/>
        </authorList>
    </citation>
    <scope>IDENTIFICATION</scope>
</reference>
<feature type="compositionally biased region" description="Polar residues" evidence="2">
    <location>
        <begin position="263"/>
        <end position="275"/>
    </location>
</feature>
<evidence type="ECO:0000313" key="6">
    <source>
        <dbReference type="Proteomes" id="UP000261620"/>
    </source>
</evidence>
<dbReference type="Gene3D" id="2.10.70.10">
    <property type="entry name" value="Complement Module, domain 1"/>
    <property type="match status" value="1"/>
</dbReference>
<dbReference type="InterPro" id="IPR000436">
    <property type="entry name" value="Sushi_SCR_CCP_dom"/>
</dbReference>
<keyword evidence="3" id="KW-0472">Membrane</keyword>
<sequence>VSASTMSVSDASGTVFRNTDRQSPAQCTPMPLPTLGTQRIIQGNGTNVGTVISLQCPANHRLVGSELRCVTDTNSTHWEGETYCKSLSPYEDYGFRVAVLASIASLAIIFLMSVAFVTCCLLACIKRKEKKREERESDAWQREEQALRREGNRSRCTHKGRNSNNNNNSQEKNPSQWDHRSPAVCDSRPACRCHQQYACGPTPSLSALPGHGYAQSASPRNPESAHISASPSKYGPPPAAHHTLNPGTDRLSAAWPGSLWQYGGQQSSLSAPSTTDESERRNTNPAKEFSIRIISV</sequence>
<evidence type="ECO:0000259" key="4">
    <source>
        <dbReference type="SMART" id="SM00032"/>
    </source>
</evidence>
<evidence type="ECO:0000256" key="3">
    <source>
        <dbReference type="SAM" id="Phobius"/>
    </source>
</evidence>
<dbReference type="Proteomes" id="UP000261620">
    <property type="component" value="Unplaced"/>
</dbReference>
<dbReference type="PANTHER" id="PTHR46879">
    <property type="entry name" value="SUSHI DOMAIN-CONTAINING PROTEIN 3"/>
    <property type="match status" value="1"/>
</dbReference>
<dbReference type="STRING" id="94237.ENSMMOP00000022548"/>
<dbReference type="InterPro" id="IPR035976">
    <property type="entry name" value="Sushi/SCR/CCP_sf"/>
</dbReference>
<feature type="compositionally biased region" description="Polar residues" evidence="2">
    <location>
        <begin position="1"/>
        <end position="26"/>
    </location>
</feature>
<dbReference type="SMART" id="SM00032">
    <property type="entry name" value="CCP"/>
    <property type="match status" value="1"/>
</dbReference>
<reference evidence="5" key="1">
    <citation type="submission" date="2025-08" db="UniProtKB">
        <authorList>
            <consortium name="Ensembl"/>
        </authorList>
    </citation>
    <scope>IDENTIFICATION</scope>
</reference>
<protein>
    <recommendedName>
        <fullName evidence="4">Sushi domain-containing protein</fullName>
    </recommendedName>
</protein>
<feature type="region of interest" description="Disordered" evidence="2">
    <location>
        <begin position="133"/>
        <end position="181"/>
    </location>
</feature>
<dbReference type="OMA" id="PYEDYGF"/>
<dbReference type="SUPFAM" id="SSF57535">
    <property type="entry name" value="Complement control module/SCR domain"/>
    <property type="match status" value="1"/>
</dbReference>
<keyword evidence="6" id="KW-1185">Reference proteome</keyword>
<keyword evidence="3" id="KW-0812">Transmembrane</keyword>
<evidence type="ECO:0000256" key="1">
    <source>
        <dbReference type="ARBA" id="ARBA00023157"/>
    </source>
</evidence>
<feature type="region of interest" description="Disordered" evidence="2">
    <location>
        <begin position="210"/>
        <end position="286"/>
    </location>
</feature>
<proteinExistence type="predicted"/>
<organism evidence="5 6">
    <name type="scientific">Mola mola</name>
    <name type="common">Ocean sunfish</name>
    <name type="synonym">Tetraodon mola</name>
    <dbReference type="NCBI Taxonomy" id="94237"/>
    <lineage>
        <taxon>Eukaryota</taxon>
        <taxon>Metazoa</taxon>
        <taxon>Chordata</taxon>
        <taxon>Craniata</taxon>
        <taxon>Vertebrata</taxon>
        <taxon>Euteleostomi</taxon>
        <taxon>Actinopterygii</taxon>
        <taxon>Neopterygii</taxon>
        <taxon>Teleostei</taxon>
        <taxon>Neoteleostei</taxon>
        <taxon>Acanthomorphata</taxon>
        <taxon>Eupercaria</taxon>
        <taxon>Tetraodontiformes</taxon>
        <taxon>Molidae</taxon>
        <taxon>Mola</taxon>
    </lineage>
</organism>
<feature type="compositionally biased region" description="Polar residues" evidence="2">
    <location>
        <begin position="215"/>
        <end position="231"/>
    </location>
</feature>
<dbReference type="AlphaFoldDB" id="A0A3Q3WVQ2"/>